<dbReference type="GO" id="GO:0005886">
    <property type="term" value="C:plasma membrane"/>
    <property type="evidence" value="ECO:0007669"/>
    <property type="project" value="TreeGrafter"/>
</dbReference>
<feature type="transmembrane region" description="Helical" evidence="5">
    <location>
        <begin position="83"/>
        <end position="102"/>
    </location>
</feature>
<name>A0A8E2EDB9_9PEZI</name>
<accession>A0A8E2EDB9</accession>
<keyword evidence="3 5" id="KW-1133">Transmembrane helix</keyword>
<evidence type="ECO:0000256" key="1">
    <source>
        <dbReference type="ARBA" id="ARBA00004141"/>
    </source>
</evidence>
<protein>
    <recommendedName>
        <fullName evidence="6">Bicarbonate transporter-like transmembrane domain-containing protein</fullName>
    </recommendedName>
</protein>
<dbReference type="EMBL" id="KV744903">
    <property type="protein sequence ID" value="OCK81955.1"/>
    <property type="molecule type" value="Genomic_DNA"/>
</dbReference>
<evidence type="ECO:0000256" key="3">
    <source>
        <dbReference type="ARBA" id="ARBA00022989"/>
    </source>
</evidence>
<evidence type="ECO:0000259" key="6">
    <source>
        <dbReference type="Pfam" id="PF00955"/>
    </source>
</evidence>
<evidence type="ECO:0000256" key="5">
    <source>
        <dbReference type="SAM" id="Phobius"/>
    </source>
</evidence>
<feature type="transmembrane region" description="Helical" evidence="5">
    <location>
        <begin position="279"/>
        <end position="301"/>
    </location>
</feature>
<feature type="domain" description="Bicarbonate transporter-like transmembrane" evidence="6">
    <location>
        <begin position="13"/>
        <end position="139"/>
    </location>
</feature>
<evidence type="ECO:0000313" key="7">
    <source>
        <dbReference type="EMBL" id="OCK81955.1"/>
    </source>
</evidence>
<organism evidence="7 8">
    <name type="scientific">Lepidopterella palustris CBS 459.81</name>
    <dbReference type="NCBI Taxonomy" id="1314670"/>
    <lineage>
        <taxon>Eukaryota</taxon>
        <taxon>Fungi</taxon>
        <taxon>Dikarya</taxon>
        <taxon>Ascomycota</taxon>
        <taxon>Pezizomycotina</taxon>
        <taxon>Dothideomycetes</taxon>
        <taxon>Pleosporomycetidae</taxon>
        <taxon>Mytilinidiales</taxon>
        <taxon>Argynnaceae</taxon>
        <taxon>Lepidopterella</taxon>
    </lineage>
</organism>
<feature type="transmembrane region" description="Helical" evidence="5">
    <location>
        <begin position="355"/>
        <end position="376"/>
    </location>
</feature>
<feature type="domain" description="Bicarbonate transporter-like transmembrane" evidence="6">
    <location>
        <begin position="150"/>
        <end position="387"/>
    </location>
</feature>
<keyword evidence="2 5" id="KW-0812">Transmembrane</keyword>
<feature type="transmembrane region" description="Helical" evidence="5">
    <location>
        <begin position="239"/>
        <end position="258"/>
    </location>
</feature>
<dbReference type="PANTHER" id="PTHR11453">
    <property type="entry name" value="ANION EXCHANGE PROTEIN"/>
    <property type="match status" value="1"/>
</dbReference>
<dbReference type="Pfam" id="PF00955">
    <property type="entry name" value="HCO3_cotransp"/>
    <property type="match status" value="2"/>
</dbReference>
<dbReference type="InterPro" id="IPR003020">
    <property type="entry name" value="HCO3_transpt_euk"/>
</dbReference>
<dbReference type="GO" id="GO:0006820">
    <property type="term" value="P:monoatomic anion transport"/>
    <property type="evidence" value="ECO:0007669"/>
    <property type="project" value="InterPro"/>
</dbReference>
<evidence type="ECO:0000256" key="2">
    <source>
        <dbReference type="ARBA" id="ARBA00022692"/>
    </source>
</evidence>
<dbReference type="InterPro" id="IPR011531">
    <property type="entry name" value="HCO3_transpt-like_TM_dom"/>
</dbReference>
<keyword evidence="4 5" id="KW-0472">Membrane</keyword>
<feature type="transmembrane region" description="Helical" evidence="5">
    <location>
        <begin position="9"/>
        <end position="26"/>
    </location>
</feature>
<sequence length="397" mass="45111">MLHDVRRRLPYYCILPALAFILDMNHNTGGFYGINEALFSSALAAMVFSTLAAQPITIVGITGLISLFNYTIYDIIKLHDVSLYPAFMVWVGIWSAITHWMTAMFNWCDYMRFVTDFSSNTFGLYVGTIYLIKGVEELSINFYFDRPSNGFMACMIAILYSLTVYLLEKIRGTVLFNPVIREFLSDYAYPIATLWWVGFSHIPGNLSRVHIEDLPITKSWYPTIPRPYVWLVDFWHLPVKWVFVALPMGALVTLLFYYDHNVSSLTAQAKQFPLKKPAGFHWDFFLLGWTTIIAAVIGIPFPNGLVPQAPVHTDALTEYREDLKVIRTRADSDSIEGAEIREKVTVPAKVAEQRISHFLMGLLIIGTMTRPLLVMLGTMPRAVFSGLGFSAGHPREY</sequence>
<proteinExistence type="predicted"/>
<feature type="transmembrane region" description="Helical" evidence="5">
    <location>
        <begin position="151"/>
        <end position="167"/>
    </location>
</feature>
<gene>
    <name evidence="7" type="ORF">K432DRAFT_415681</name>
</gene>
<dbReference type="GO" id="GO:0050801">
    <property type="term" value="P:monoatomic ion homeostasis"/>
    <property type="evidence" value="ECO:0007669"/>
    <property type="project" value="TreeGrafter"/>
</dbReference>
<dbReference type="PANTHER" id="PTHR11453:SF38">
    <property type="entry name" value="ANION TRANSPORTER (EUROFUNG)"/>
    <property type="match status" value="1"/>
</dbReference>
<dbReference type="GO" id="GO:0005452">
    <property type="term" value="F:solute:inorganic anion antiporter activity"/>
    <property type="evidence" value="ECO:0007669"/>
    <property type="project" value="InterPro"/>
</dbReference>
<comment type="subcellular location">
    <subcellularLocation>
        <location evidence="1">Membrane</location>
        <topology evidence="1">Multi-pass membrane protein</topology>
    </subcellularLocation>
</comment>
<evidence type="ECO:0000313" key="8">
    <source>
        <dbReference type="Proteomes" id="UP000250266"/>
    </source>
</evidence>
<dbReference type="AlphaFoldDB" id="A0A8E2EDB9"/>
<dbReference type="OrthoDB" id="1735926at2759"/>
<evidence type="ECO:0000256" key="4">
    <source>
        <dbReference type="ARBA" id="ARBA00023136"/>
    </source>
</evidence>
<reference evidence="7 8" key="1">
    <citation type="journal article" date="2016" name="Nat. Commun.">
        <title>Ectomycorrhizal ecology is imprinted in the genome of the dominant symbiotic fungus Cenococcum geophilum.</title>
        <authorList>
            <consortium name="DOE Joint Genome Institute"/>
            <person name="Peter M."/>
            <person name="Kohler A."/>
            <person name="Ohm R.A."/>
            <person name="Kuo A."/>
            <person name="Krutzmann J."/>
            <person name="Morin E."/>
            <person name="Arend M."/>
            <person name="Barry K.W."/>
            <person name="Binder M."/>
            <person name="Choi C."/>
            <person name="Clum A."/>
            <person name="Copeland A."/>
            <person name="Grisel N."/>
            <person name="Haridas S."/>
            <person name="Kipfer T."/>
            <person name="LaButti K."/>
            <person name="Lindquist E."/>
            <person name="Lipzen A."/>
            <person name="Maire R."/>
            <person name="Meier B."/>
            <person name="Mihaltcheva S."/>
            <person name="Molinier V."/>
            <person name="Murat C."/>
            <person name="Poggeler S."/>
            <person name="Quandt C.A."/>
            <person name="Sperisen C."/>
            <person name="Tritt A."/>
            <person name="Tisserant E."/>
            <person name="Crous P.W."/>
            <person name="Henrissat B."/>
            <person name="Nehls U."/>
            <person name="Egli S."/>
            <person name="Spatafora J.W."/>
            <person name="Grigoriev I.V."/>
            <person name="Martin F.M."/>
        </authorList>
    </citation>
    <scope>NUCLEOTIDE SEQUENCE [LARGE SCALE GENOMIC DNA]</scope>
    <source>
        <strain evidence="7 8">CBS 459.81</strain>
    </source>
</reference>
<keyword evidence="8" id="KW-1185">Reference proteome</keyword>
<feature type="transmembrane region" description="Helical" evidence="5">
    <location>
        <begin position="38"/>
        <end position="71"/>
    </location>
</feature>
<dbReference type="Proteomes" id="UP000250266">
    <property type="component" value="Unassembled WGS sequence"/>
</dbReference>
<feature type="transmembrane region" description="Helical" evidence="5">
    <location>
        <begin position="122"/>
        <end position="144"/>
    </location>
</feature>
<dbReference type="GO" id="GO:0046713">
    <property type="term" value="P:borate transport"/>
    <property type="evidence" value="ECO:0007669"/>
    <property type="project" value="TreeGrafter"/>
</dbReference>